<gene>
    <name evidence="1" type="ORF">I79_023653</name>
</gene>
<evidence type="ECO:0000313" key="1">
    <source>
        <dbReference type="EMBL" id="EGW13672.1"/>
    </source>
</evidence>
<dbReference type="InParanoid" id="G3III2"/>
<proteinExistence type="predicted"/>
<dbReference type="EMBL" id="JH003019">
    <property type="protein sequence ID" value="EGW13672.1"/>
    <property type="molecule type" value="Genomic_DNA"/>
</dbReference>
<evidence type="ECO:0000313" key="2">
    <source>
        <dbReference type="Proteomes" id="UP000001075"/>
    </source>
</evidence>
<organism evidence="1 2">
    <name type="scientific">Cricetulus griseus</name>
    <name type="common">Chinese hamster</name>
    <name type="synonym">Cricetulus barabensis griseus</name>
    <dbReference type="NCBI Taxonomy" id="10029"/>
    <lineage>
        <taxon>Eukaryota</taxon>
        <taxon>Metazoa</taxon>
        <taxon>Chordata</taxon>
        <taxon>Craniata</taxon>
        <taxon>Vertebrata</taxon>
        <taxon>Euteleostomi</taxon>
        <taxon>Mammalia</taxon>
        <taxon>Eutheria</taxon>
        <taxon>Euarchontoglires</taxon>
        <taxon>Glires</taxon>
        <taxon>Rodentia</taxon>
        <taxon>Myomorpha</taxon>
        <taxon>Muroidea</taxon>
        <taxon>Cricetidae</taxon>
        <taxon>Cricetinae</taxon>
        <taxon>Cricetulus</taxon>
    </lineage>
</organism>
<dbReference type="AlphaFoldDB" id="G3III2"/>
<dbReference type="Proteomes" id="UP000001075">
    <property type="component" value="Unassembled WGS sequence"/>
</dbReference>
<name>G3III2_CRIGR</name>
<accession>G3III2</accession>
<protein>
    <submittedName>
        <fullName evidence="1">Uncharacterized protein</fullName>
    </submittedName>
</protein>
<reference evidence="2" key="1">
    <citation type="journal article" date="2011" name="Nat. Biotechnol.">
        <title>The genomic sequence of the Chinese hamster ovary (CHO)-K1 cell line.</title>
        <authorList>
            <person name="Xu X."/>
            <person name="Nagarajan H."/>
            <person name="Lewis N.E."/>
            <person name="Pan S."/>
            <person name="Cai Z."/>
            <person name="Liu X."/>
            <person name="Chen W."/>
            <person name="Xie M."/>
            <person name="Wang W."/>
            <person name="Hammond S."/>
            <person name="Andersen M.R."/>
            <person name="Neff N."/>
            <person name="Passarelli B."/>
            <person name="Koh W."/>
            <person name="Fan H.C."/>
            <person name="Wang J."/>
            <person name="Gui Y."/>
            <person name="Lee K.H."/>
            <person name="Betenbaugh M.J."/>
            <person name="Quake S.R."/>
            <person name="Famili I."/>
            <person name="Palsson B.O."/>
            <person name="Wang J."/>
        </authorList>
    </citation>
    <scope>NUCLEOTIDE SEQUENCE [LARGE SCALE GENOMIC DNA]</scope>
    <source>
        <strain evidence="2">CHO K1 cell line</strain>
    </source>
</reference>
<sequence length="50" mass="5456">MCQLSPAQCFGKQAREALVLPVKMCNKKPGNTTFSSASQWPANLAFVNEI</sequence>